<dbReference type="InterPro" id="IPR001173">
    <property type="entry name" value="Glyco_trans_2-like"/>
</dbReference>
<protein>
    <submittedName>
        <fullName evidence="2">Glycosyltransferase</fullName>
    </submittedName>
</protein>
<dbReference type="AlphaFoldDB" id="A0A7X9S8W9"/>
<accession>A0A7X9S8W9</accession>
<evidence type="ECO:0000313" key="2">
    <source>
        <dbReference type="EMBL" id="NME84880.1"/>
    </source>
</evidence>
<dbReference type="EMBL" id="JABAGL010000002">
    <property type="protein sequence ID" value="NME84880.1"/>
    <property type="molecule type" value="Genomic_DNA"/>
</dbReference>
<dbReference type="Pfam" id="PF00535">
    <property type="entry name" value="Glycos_transf_2"/>
    <property type="match status" value="1"/>
</dbReference>
<name>A0A7X9S8W9_9BACE</name>
<evidence type="ECO:0000259" key="1">
    <source>
        <dbReference type="Pfam" id="PF00535"/>
    </source>
</evidence>
<dbReference type="GO" id="GO:0016758">
    <property type="term" value="F:hexosyltransferase activity"/>
    <property type="evidence" value="ECO:0007669"/>
    <property type="project" value="UniProtKB-ARBA"/>
</dbReference>
<keyword evidence="2" id="KW-0808">Transferase</keyword>
<gene>
    <name evidence="2" type="ORF">HF841_02390</name>
</gene>
<dbReference type="InterPro" id="IPR029044">
    <property type="entry name" value="Nucleotide-diphossugar_trans"/>
</dbReference>
<proteinExistence type="predicted"/>
<dbReference type="SUPFAM" id="SSF53448">
    <property type="entry name" value="Nucleotide-diphospho-sugar transferases"/>
    <property type="match status" value="1"/>
</dbReference>
<reference evidence="2 3" key="1">
    <citation type="submission" date="2020-04" db="EMBL/GenBank/DDBJ databases">
        <authorList>
            <person name="Hitch T.C.A."/>
            <person name="Wylensek D."/>
            <person name="Clavel T."/>
        </authorList>
    </citation>
    <scope>NUCLEOTIDE SEQUENCE [LARGE SCALE GENOMIC DNA]</scope>
    <source>
        <strain evidence="2 3">WCA3-601-WT-5E</strain>
    </source>
</reference>
<dbReference type="PANTHER" id="PTHR22916">
    <property type="entry name" value="GLYCOSYLTRANSFERASE"/>
    <property type="match status" value="1"/>
</dbReference>
<dbReference type="CDD" id="cd06433">
    <property type="entry name" value="GT_2_WfgS_like"/>
    <property type="match status" value="1"/>
</dbReference>
<dbReference type="Gene3D" id="3.90.550.10">
    <property type="entry name" value="Spore Coat Polysaccharide Biosynthesis Protein SpsA, Chain A"/>
    <property type="match status" value="1"/>
</dbReference>
<sequence>MKMKISVVTVCYNAADTIEKTMLSVLNQTYHDIEYIIIDGGSTDGTVEIIRKYADRIAYWVSEPDKGIYDAMNKGIKVATGEWINFMNAGDSLFSRDTLQQFIESYPHMDVVYGYAMYMTQGRSFRFKNSPMSEIEKKMPFCHQAVFTKVELLKKVLFDERFKSSGDYNLYYNLYKQKCTFQNIDVIVATFDASTGISKTAYKLVMRENALIKGINHNIFWKIEYYSAITIINMRYCMKKILPSLFVEYFKKRSLQKYSDEKL</sequence>
<feature type="domain" description="Glycosyltransferase 2-like" evidence="1">
    <location>
        <begin position="6"/>
        <end position="130"/>
    </location>
</feature>
<dbReference type="Proteomes" id="UP000520291">
    <property type="component" value="Unassembled WGS sequence"/>
</dbReference>
<comment type="caution">
    <text evidence="2">The sequence shown here is derived from an EMBL/GenBank/DDBJ whole genome shotgun (WGS) entry which is preliminary data.</text>
</comment>
<organism evidence="2 3">
    <name type="scientific">Bacteroides eggerthii</name>
    <dbReference type="NCBI Taxonomy" id="28111"/>
    <lineage>
        <taxon>Bacteria</taxon>
        <taxon>Pseudomonadati</taxon>
        <taxon>Bacteroidota</taxon>
        <taxon>Bacteroidia</taxon>
        <taxon>Bacteroidales</taxon>
        <taxon>Bacteroidaceae</taxon>
        <taxon>Bacteroides</taxon>
    </lineage>
</organism>
<dbReference type="PANTHER" id="PTHR22916:SF67">
    <property type="entry name" value="COLANIC ACID BIOSYNTHESIS GLYCOSYL TRANSFERASE WCAE-RELATED"/>
    <property type="match status" value="1"/>
</dbReference>
<evidence type="ECO:0000313" key="3">
    <source>
        <dbReference type="Proteomes" id="UP000520291"/>
    </source>
</evidence>